<keyword evidence="1" id="KW-0812">Transmembrane</keyword>
<name>A0A5K0U9S2_9VIRU</name>
<keyword evidence="1" id="KW-1133">Transmembrane helix</keyword>
<dbReference type="EMBL" id="UPSH01000001">
    <property type="protein sequence ID" value="VBB17856.1"/>
    <property type="molecule type" value="Genomic_DNA"/>
</dbReference>
<keyword evidence="3" id="KW-1185">Reference proteome</keyword>
<reference evidence="2 3" key="1">
    <citation type="submission" date="2018-10" db="EMBL/GenBank/DDBJ databases">
        <authorList>
            <consortium name="IHU Genomes"/>
        </authorList>
    </citation>
    <scope>NUCLEOTIDE SEQUENCE [LARGE SCALE GENOMIC DNA]</scope>
    <source>
        <strain evidence="2 3">A1</strain>
    </source>
</reference>
<protein>
    <submittedName>
        <fullName evidence="2">Uncharacterized protein</fullName>
    </submittedName>
</protein>
<proteinExistence type="predicted"/>
<comment type="caution">
    <text evidence="2">The sequence shown here is derived from an EMBL/GenBank/DDBJ whole genome shotgun (WGS) entry which is preliminary data.</text>
</comment>
<organism evidence="2 3">
    <name type="scientific">Yasminevirus sp. GU-2018</name>
    <dbReference type="NCBI Taxonomy" id="2420051"/>
    <lineage>
        <taxon>Viruses</taxon>
        <taxon>Varidnaviria</taxon>
        <taxon>Bamfordvirae</taxon>
        <taxon>Nucleocytoviricota</taxon>
        <taxon>Megaviricetes</taxon>
        <taxon>Imitervirales</taxon>
        <taxon>Mimiviridae</taxon>
        <taxon>Klosneuvirinae</taxon>
        <taxon>Yasminevirus</taxon>
        <taxon>Yasminevirus saudimassiliense</taxon>
    </lineage>
</organism>
<sequence>MPLSDEYRYQLIVLVVVVFLICIFYPPDLSCLSYSSSSTQHDEDSEKFSIKENPGTGTINGVAELYASRIANSSYKNVVEPCSRVGSQANIVNCITGYNDYFNSVLKEHVIDMFTKLKELNGVYVDYITEIKTKEQMHFAQHIADAFSSAMSDTMKYLSEDYSSDDKYDKEVFTQILTHYLVSSLKVALNKIFGVAPASTEPKKIPFVNPDTNPSAKTSTHPTDRAYYLTCRDLNSGKFRVYVDGLRLMCQNQDTPQQTVSLTK</sequence>
<dbReference type="Proteomes" id="UP000594342">
    <property type="component" value="Unassembled WGS sequence"/>
</dbReference>
<keyword evidence="1" id="KW-0472">Membrane</keyword>
<accession>A0A5K0U9S2</accession>
<feature type="transmembrane region" description="Helical" evidence="1">
    <location>
        <begin position="7"/>
        <end position="26"/>
    </location>
</feature>
<evidence type="ECO:0000313" key="2">
    <source>
        <dbReference type="EMBL" id="VBB17856.1"/>
    </source>
</evidence>
<gene>
    <name evidence="2" type="ORF">YASMINEVIRUS_319</name>
</gene>
<evidence type="ECO:0000313" key="3">
    <source>
        <dbReference type="Proteomes" id="UP000594342"/>
    </source>
</evidence>
<evidence type="ECO:0000256" key="1">
    <source>
        <dbReference type="SAM" id="Phobius"/>
    </source>
</evidence>